<dbReference type="Proteomes" id="UP000480556">
    <property type="component" value="Unassembled WGS sequence"/>
</dbReference>
<protein>
    <recommendedName>
        <fullName evidence="5">Pilus assembly protein PilP</fullName>
    </recommendedName>
</protein>
<proteinExistence type="predicted"/>
<dbReference type="Proteomes" id="UP000327478">
    <property type="component" value="Chromosome"/>
</dbReference>
<evidence type="ECO:0000313" key="3">
    <source>
        <dbReference type="Proteomes" id="UP000327478"/>
    </source>
</evidence>
<evidence type="ECO:0000313" key="4">
    <source>
        <dbReference type="Proteomes" id="UP000480556"/>
    </source>
</evidence>
<dbReference type="AlphaFoldDB" id="A0A5Q0P3D2"/>
<gene>
    <name evidence="2" type="ORF">GFH30_09985</name>
    <name evidence="1" type="ORF">GHJ48_03170</name>
</gene>
<evidence type="ECO:0000313" key="2">
    <source>
        <dbReference type="EMBL" id="QGA11687.1"/>
    </source>
</evidence>
<sequence>MKIRSLIFISMFAVSFTACDPIDNRNTPQTRSMIIGGVPVHDRDYQLLADQVAIQKQPVMPLPADPLK</sequence>
<dbReference type="NCBIfam" id="NF038215">
    <property type="entry name" value="acineto_lipo_PV"/>
    <property type="match status" value="1"/>
</dbReference>
<evidence type="ECO:0008006" key="5">
    <source>
        <dbReference type="Google" id="ProtNLM"/>
    </source>
</evidence>
<evidence type="ECO:0000313" key="1">
    <source>
        <dbReference type="EMBL" id="MQW91410.1"/>
    </source>
</evidence>
<dbReference type="EMBL" id="WITK01000003">
    <property type="protein sequence ID" value="MQW91410.1"/>
    <property type="molecule type" value="Genomic_DNA"/>
</dbReference>
<name>A0A5Q0P3D2_9GAMM</name>
<dbReference type="RefSeq" id="WP_153372247.1">
    <property type="nucleotide sequence ID" value="NZ_WITK01000003.1"/>
</dbReference>
<dbReference type="EMBL" id="CP045650">
    <property type="protein sequence ID" value="QGA11687.1"/>
    <property type="molecule type" value="Genomic_DNA"/>
</dbReference>
<organism evidence="1 4">
    <name type="scientific">Acinetobacter wanghuae</name>
    <dbReference type="NCBI Taxonomy" id="2662362"/>
    <lineage>
        <taxon>Bacteria</taxon>
        <taxon>Pseudomonadati</taxon>
        <taxon>Pseudomonadota</taxon>
        <taxon>Gammaproteobacteria</taxon>
        <taxon>Moraxellales</taxon>
        <taxon>Moraxellaceae</taxon>
        <taxon>Acinetobacter</taxon>
    </lineage>
</organism>
<keyword evidence="3" id="KW-1185">Reference proteome</keyword>
<dbReference type="PROSITE" id="PS51257">
    <property type="entry name" value="PROKAR_LIPOPROTEIN"/>
    <property type="match status" value="1"/>
</dbReference>
<accession>A0A5Q0P3D2</accession>
<reference evidence="3 4" key="1">
    <citation type="submission" date="2019-10" db="EMBL/GenBank/DDBJ databases">
        <authorList>
            <person name="Dong K."/>
        </authorList>
    </citation>
    <scope>NUCLEOTIDE SEQUENCE [LARGE SCALE GENOMIC DNA]</scope>
    <source>
        <strain evidence="2">Dk386</strain>
        <strain evidence="3">dk386</strain>
        <strain evidence="4">dk771</strain>
        <strain evidence="1">Dk771</strain>
    </source>
</reference>